<dbReference type="AlphaFoldDB" id="A0AAV5EZD3"/>
<accession>A0AAV5EZD3</accession>
<proteinExistence type="predicted"/>
<gene>
    <name evidence="1" type="primary">gb16009</name>
    <name evidence="1" type="ORF">PR202_gb16009</name>
</gene>
<evidence type="ECO:0000313" key="1">
    <source>
        <dbReference type="EMBL" id="GJN27941.1"/>
    </source>
</evidence>
<reference evidence="1" key="2">
    <citation type="submission" date="2021-12" db="EMBL/GenBank/DDBJ databases">
        <title>Resequencing data analysis of finger millet.</title>
        <authorList>
            <person name="Hatakeyama M."/>
            <person name="Aluri S."/>
            <person name="Balachadran M.T."/>
            <person name="Sivarajan S.R."/>
            <person name="Poveda L."/>
            <person name="Shimizu-Inatsugi R."/>
            <person name="Schlapbach R."/>
            <person name="Sreeman S.M."/>
            <person name="Shimizu K.K."/>
        </authorList>
    </citation>
    <scope>NUCLEOTIDE SEQUENCE</scope>
</reference>
<dbReference type="EMBL" id="BQKI01000079">
    <property type="protein sequence ID" value="GJN27941.1"/>
    <property type="molecule type" value="Genomic_DNA"/>
</dbReference>
<protein>
    <submittedName>
        <fullName evidence="1">Uncharacterized protein</fullName>
    </submittedName>
</protein>
<reference evidence="1" key="1">
    <citation type="journal article" date="2018" name="DNA Res.">
        <title>Multiple hybrid de novo genome assembly of finger millet, an orphan allotetraploid crop.</title>
        <authorList>
            <person name="Hatakeyama M."/>
            <person name="Aluri S."/>
            <person name="Balachadran M.T."/>
            <person name="Sivarajan S.R."/>
            <person name="Patrignani A."/>
            <person name="Gruter S."/>
            <person name="Poveda L."/>
            <person name="Shimizu-Inatsugi R."/>
            <person name="Baeten J."/>
            <person name="Francoijs K.J."/>
            <person name="Nataraja K.N."/>
            <person name="Reddy Y.A.N."/>
            <person name="Phadnis S."/>
            <person name="Ravikumar R.L."/>
            <person name="Schlapbach R."/>
            <person name="Sreeman S.M."/>
            <person name="Shimizu K.K."/>
        </authorList>
    </citation>
    <scope>NUCLEOTIDE SEQUENCE</scope>
</reference>
<name>A0AAV5EZD3_ELECO</name>
<dbReference type="Proteomes" id="UP001054889">
    <property type="component" value="Unassembled WGS sequence"/>
</dbReference>
<evidence type="ECO:0000313" key="2">
    <source>
        <dbReference type="Proteomes" id="UP001054889"/>
    </source>
</evidence>
<sequence length="194" mass="21357">MPPSSTCLPAPTAQVATSTRPCAYARTRPLLLPPALRTESALCTPPPAPVDASNQATCHQPCAAPLPSPYYAYVELPLPLNARVRKQKGSFITDKSLVLRELHCAAEQQSCAGQQEILERESLPRVETCTHAIVTNIVRYATEDDKVVPLMDNKMKYSSSSPTKRHIEDTAACSNSAQPKKLKYYFLKDEKLKC</sequence>
<keyword evidence="2" id="KW-1185">Reference proteome</keyword>
<organism evidence="1 2">
    <name type="scientific">Eleusine coracana subsp. coracana</name>
    <dbReference type="NCBI Taxonomy" id="191504"/>
    <lineage>
        <taxon>Eukaryota</taxon>
        <taxon>Viridiplantae</taxon>
        <taxon>Streptophyta</taxon>
        <taxon>Embryophyta</taxon>
        <taxon>Tracheophyta</taxon>
        <taxon>Spermatophyta</taxon>
        <taxon>Magnoliopsida</taxon>
        <taxon>Liliopsida</taxon>
        <taxon>Poales</taxon>
        <taxon>Poaceae</taxon>
        <taxon>PACMAD clade</taxon>
        <taxon>Chloridoideae</taxon>
        <taxon>Cynodonteae</taxon>
        <taxon>Eleusininae</taxon>
        <taxon>Eleusine</taxon>
    </lineage>
</organism>
<comment type="caution">
    <text evidence="1">The sequence shown here is derived from an EMBL/GenBank/DDBJ whole genome shotgun (WGS) entry which is preliminary data.</text>
</comment>